<evidence type="ECO:0000256" key="2">
    <source>
        <dbReference type="SAM" id="Phobius"/>
    </source>
</evidence>
<keyword evidence="2" id="KW-1133">Transmembrane helix</keyword>
<keyword evidence="4" id="KW-1185">Reference proteome</keyword>
<dbReference type="InterPro" id="IPR036770">
    <property type="entry name" value="Ankyrin_rpt-contain_sf"/>
</dbReference>
<dbReference type="PROSITE" id="PS50297">
    <property type="entry name" value="ANK_REP_REGION"/>
    <property type="match status" value="1"/>
</dbReference>
<feature type="repeat" description="ANK" evidence="1">
    <location>
        <begin position="78"/>
        <end position="110"/>
    </location>
</feature>
<feature type="non-terminal residue" evidence="3">
    <location>
        <position position="134"/>
    </location>
</feature>
<gene>
    <name evidence="3" type="primary">Ankrd22</name>
    <name evidence="3" type="ORF">GTO95_0011349</name>
</gene>
<dbReference type="Proteomes" id="UP000736164">
    <property type="component" value="Unassembled WGS sequence"/>
</dbReference>
<feature type="non-terminal residue" evidence="3">
    <location>
        <position position="1"/>
    </location>
</feature>
<name>A0A8J7NJI4_ATRSP</name>
<evidence type="ECO:0000313" key="4">
    <source>
        <dbReference type="Proteomes" id="UP000736164"/>
    </source>
</evidence>
<accession>A0A8J7NJI4</accession>
<dbReference type="SUPFAM" id="SSF48403">
    <property type="entry name" value="Ankyrin repeat"/>
    <property type="match status" value="1"/>
</dbReference>
<keyword evidence="2" id="KW-0812">Transmembrane</keyword>
<dbReference type="Pfam" id="PF13857">
    <property type="entry name" value="Ank_5"/>
    <property type="match status" value="1"/>
</dbReference>
<dbReference type="Gene3D" id="1.25.40.20">
    <property type="entry name" value="Ankyrin repeat-containing domain"/>
    <property type="match status" value="2"/>
</dbReference>
<dbReference type="PROSITE" id="PS50088">
    <property type="entry name" value="ANK_REPEAT"/>
    <property type="match status" value="1"/>
</dbReference>
<dbReference type="PANTHER" id="PTHR47276">
    <property type="entry name" value="ANKYRIN REPEAT DOMAIN-CONTAINING PROTEIN 22"/>
    <property type="match status" value="1"/>
</dbReference>
<dbReference type="InterPro" id="IPR002110">
    <property type="entry name" value="Ankyrin_rpt"/>
</dbReference>
<reference evidence="3" key="1">
    <citation type="journal article" date="2021" name="Cell">
        <title>Tracing the genetic footprints of vertebrate landing in non-teleost ray-finned fishes.</title>
        <authorList>
            <person name="Bi X."/>
            <person name="Wang K."/>
            <person name="Yang L."/>
            <person name="Pan H."/>
            <person name="Jiang H."/>
            <person name="Wei Q."/>
            <person name="Fang M."/>
            <person name="Yu H."/>
            <person name="Zhu C."/>
            <person name="Cai Y."/>
            <person name="He Y."/>
            <person name="Gan X."/>
            <person name="Zeng H."/>
            <person name="Yu D."/>
            <person name="Zhu Y."/>
            <person name="Jiang H."/>
            <person name="Qiu Q."/>
            <person name="Yang H."/>
            <person name="Zhang Y.E."/>
            <person name="Wang W."/>
            <person name="Zhu M."/>
            <person name="He S."/>
            <person name="Zhang G."/>
        </authorList>
    </citation>
    <scope>NUCLEOTIDE SEQUENCE</scope>
    <source>
        <strain evidence="3">Allg_001</strain>
    </source>
</reference>
<dbReference type="AlphaFoldDB" id="A0A8J7NJI4"/>
<dbReference type="PANTHER" id="PTHR47276:SF1">
    <property type="entry name" value="ANKYRIN REPEAT DOMAIN-CONTAINING PROTEIN 22"/>
    <property type="match status" value="1"/>
</dbReference>
<evidence type="ECO:0000256" key="1">
    <source>
        <dbReference type="PROSITE-ProRule" id="PRU00023"/>
    </source>
</evidence>
<evidence type="ECO:0000313" key="3">
    <source>
        <dbReference type="EMBL" id="MBN3312241.1"/>
    </source>
</evidence>
<proteinExistence type="predicted"/>
<feature type="transmembrane region" description="Helical" evidence="2">
    <location>
        <begin position="31"/>
        <end position="51"/>
    </location>
</feature>
<organism evidence="3 4">
    <name type="scientific">Atractosteus spatula</name>
    <name type="common">Alligator gar</name>
    <name type="synonym">Lepisosteus spatula</name>
    <dbReference type="NCBI Taxonomy" id="7917"/>
    <lineage>
        <taxon>Eukaryota</taxon>
        <taxon>Metazoa</taxon>
        <taxon>Chordata</taxon>
        <taxon>Craniata</taxon>
        <taxon>Vertebrata</taxon>
        <taxon>Euteleostomi</taxon>
        <taxon>Actinopterygii</taxon>
        <taxon>Neopterygii</taxon>
        <taxon>Holostei</taxon>
        <taxon>Semionotiformes</taxon>
        <taxon>Lepisosteidae</taxon>
        <taxon>Atractosteus</taxon>
    </lineage>
</organism>
<comment type="caution">
    <text evidence="3">The sequence shown here is derived from an EMBL/GenBank/DDBJ whole genome shotgun (WGS) entry which is preliminary data.</text>
</comment>
<dbReference type="InterPro" id="IPR042802">
    <property type="entry name" value="ANR22"/>
</dbReference>
<dbReference type="EMBL" id="JAAWVO010004557">
    <property type="protein sequence ID" value="MBN3312241.1"/>
    <property type="molecule type" value="Genomic_DNA"/>
</dbReference>
<sequence length="134" mass="15470">MYLLEKKADVSLRNKKKRTSLHYAAKRTFTFLDYLMIIILMPVLLIGLLIMEEKLRKNVTLMQLLLSTTVDINATDNKRNTALHYACQGKSSRVIPLLLEKQADPSIKNNVRFFSLYCNTLPLVVDMHPLFRTA</sequence>
<protein>
    <submittedName>
        <fullName evidence="3">ANR22 protein</fullName>
    </submittedName>
</protein>
<keyword evidence="1" id="KW-0040">ANK repeat</keyword>
<keyword evidence="2" id="KW-0472">Membrane</keyword>